<evidence type="ECO:0000313" key="3">
    <source>
        <dbReference type="Proteomes" id="UP000641514"/>
    </source>
</evidence>
<dbReference type="SUPFAM" id="SSF56281">
    <property type="entry name" value="Metallo-hydrolase/oxidoreductase"/>
    <property type="match status" value="1"/>
</dbReference>
<comment type="caution">
    <text evidence="2">The sequence shown here is derived from an EMBL/GenBank/DDBJ whole genome shotgun (WGS) entry which is preliminary data.</text>
</comment>
<reference evidence="2" key="2">
    <citation type="submission" date="2020-09" db="EMBL/GenBank/DDBJ databases">
        <authorList>
            <person name="Sun Q."/>
            <person name="Zhou Y."/>
        </authorList>
    </citation>
    <scope>NUCLEOTIDE SEQUENCE</scope>
    <source>
        <strain evidence="2">CGMCC 1.15478</strain>
    </source>
</reference>
<dbReference type="AlphaFoldDB" id="A0A916XIF8"/>
<dbReference type="Pfam" id="PF17778">
    <property type="entry name" value="WHD_BLACT"/>
    <property type="match status" value="1"/>
</dbReference>
<dbReference type="InterPro" id="IPR036866">
    <property type="entry name" value="RibonucZ/Hydroxyglut_hydro"/>
</dbReference>
<dbReference type="InterPro" id="IPR036388">
    <property type="entry name" value="WH-like_DNA-bd_sf"/>
</dbReference>
<accession>A0A916XIF8</accession>
<dbReference type="InterPro" id="IPR001279">
    <property type="entry name" value="Metallo-B-lactamas"/>
</dbReference>
<dbReference type="Pfam" id="PF00753">
    <property type="entry name" value="Lactamase_B"/>
    <property type="match status" value="1"/>
</dbReference>
<organism evidence="2 3">
    <name type="scientific">Hoyosella rhizosphaerae</name>
    <dbReference type="NCBI Taxonomy" id="1755582"/>
    <lineage>
        <taxon>Bacteria</taxon>
        <taxon>Bacillati</taxon>
        <taxon>Actinomycetota</taxon>
        <taxon>Actinomycetes</taxon>
        <taxon>Mycobacteriales</taxon>
        <taxon>Hoyosellaceae</taxon>
        <taxon>Hoyosella</taxon>
    </lineage>
</organism>
<evidence type="ECO:0000259" key="1">
    <source>
        <dbReference type="SMART" id="SM00849"/>
    </source>
</evidence>
<gene>
    <name evidence="2" type="ORF">GCM10011410_31370</name>
</gene>
<dbReference type="InterPro" id="IPR050662">
    <property type="entry name" value="Sec-metab_biosynth-thioest"/>
</dbReference>
<feature type="domain" description="Metallo-beta-lactamase" evidence="1">
    <location>
        <begin position="36"/>
        <end position="196"/>
    </location>
</feature>
<dbReference type="CDD" id="cd16278">
    <property type="entry name" value="metallo-hydrolase-like_MBL-fold"/>
    <property type="match status" value="1"/>
</dbReference>
<protein>
    <submittedName>
        <fullName evidence="2">MBL fold metallo-hydrolase</fullName>
    </submittedName>
</protein>
<dbReference type="PANTHER" id="PTHR23131">
    <property type="entry name" value="ENDORIBONUCLEASE LACTB2"/>
    <property type="match status" value="1"/>
</dbReference>
<sequence>MNAVQFQHPAYGRMREVTEYASVAVAHNPGPMTLEGTNTWILSAPHQKGCVIVDPGPGDDAHIALLTQGKRIDLVLVTHRHQDHTDGIDALFAKSGAPVRAFLPEYCRGDGEPLRNEEIIHACGLDITVLAAPGHTADSAMFLVPGESAAAVLTGDTILGHGSTVLDATDGNLADYLDTLEKAAKIGHGLIGLPGHGPERADVAEAAREYQAHRLHRLNQIRAALDELGDDATAREVVEHVYVDVDSALWGAAEASVHAQLAYLRRRA</sequence>
<dbReference type="InterPro" id="IPR041516">
    <property type="entry name" value="LACTB2_WH"/>
</dbReference>
<dbReference type="Gene3D" id="3.60.15.10">
    <property type="entry name" value="Ribonuclease Z/Hydroxyacylglutathione hydrolase-like"/>
    <property type="match status" value="1"/>
</dbReference>
<keyword evidence="3" id="KW-1185">Reference proteome</keyword>
<dbReference type="EMBL" id="BMJH01000004">
    <property type="protein sequence ID" value="GGC75781.1"/>
    <property type="molecule type" value="Genomic_DNA"/>
</dbReference>
<dbReference type="Proteomes" id="UP000641514">
    <property type="component" value="Unassembled WGS sequence"/>
</dbReference>
<dbReference type="Gene3D" id="1.10.10.10">
    <property type="entry name" value="Winged helix-like DNA-binding domain superfamily/Winged helix DNA-binding domain"/>
    <property type="match status" value="1"/>
</dbReference>
<name>A0A916XIF8_9ACTN</name>
<evidence type="ECO:0000313" key="2">
    <source>
        <dbReference type="EMBL" id="GGC75781.1"/>
    </source>
</evidence>
<proteinExistence type="predicted"/>
<reference evidence="2" key="1">
    <citation type="journal article" date="2014" name="Int. J. Syst. Evol. Microbiol.">
        <title>Complete genome sequence of Corynebacterium casei LMG S-19264T (=DSM 44701T), isolated from a smear-ripened cheese.</title>
        <authorList>
            <consortium name="US DOE Joint Genome Institute (JGI-PGF)"/>
            <person name="Walter F."/>
            <person name="Albersmeier A."/>
            <person name="Kalinowski J."/>
            <person name="Ruckert C."/>
        </authorList>
    </citation>
    <scope>NUCLEOTIDE SEQUENCE</scope>
    <source>
        <strain evidence="2">CGMCC 1.15478</strain>
    </source>
</reference>
<dbReference type="PANTHER" id="PTHR23131:SF0">
    <property type="entry name" value="ENDORIBONUCLEASE LACTB2"/>
    <property type="match status" value="1"/>
</dbReference>
<dbReference type="SMART" id="SM00849">
    <property type="entry name" value="Lactamase_B"/>
    <property type="match status" value="1"/>
</dbReference>